<proteinExistence type="predicted"/>
<comment type="caution">
    <text evidence="1">The sequence shown here is derived from an EMBL/GenBank/DDBJ whole genome shotgun (WGS) entry which is preliminary data.</text>
</comment>
<name>A0ABS8Q5V7_9BURK</name>
<organism evidence="1 2">
    <name type="scientific">Massilia phyllostachyos</name>
    <dbReference type="NCBI Taxonomy" id="2898585"/>
    <lineage>
        <taxon>Bacteria</taxon>
        <taxon>Pseudomonadati</taxon>
        <taxon>Pseudomonadota</taxon>
        <taxon>Betaproteobacteria</taxon>
        <taxon>Burkholderiales</taxon>
        <taxon>Oxalobacteraceae</taxon>
        <taxon>Telluria group</taxon>
        <taxon>Massilia</taxon>
    </lineage>
</organism>
<dbReference type="Proteomes" id="UP001179361">
    <property type="component" value="Unassembled WGS sequence"/>
</dbReference>
<dbReference type="PANTHER" id="PTHR36152">
    <property type="entry name" value="CYTOPLASMIC PROTEIN-RELATED"/>
    <property type="match status" value="1"/>
</dbReference>
<protein>
    <submittedName>
        <fullName evidence="1">Type VI secretion system tube protein Hcp</fullName>
    </submittedName>
</protein>
<dbReference type="SUPFAM" id="SSF141452">
    <property type="entry name" value="Hcp1-like"/>
    <property type="match status" value="1"/>
</dbReference>
<dbReference type="EMBL" id="JAJNOC010000003">
    <property type="protein sequence ID" value="MCD2517125.1"/>
    <property type="molecule type" value="Genomic_DNA"/>
</dbReference>
<dbReference type="PANTHER" id="PTHR36152:SF5">
    <property type="entry name" value="PROTEIN HCP1"/>
    <property type="match status" value="1"/>
</dbReference>
<dbReference type="InterPro" id="IPR053165">
    <property type="entry name" value="HSI-I_assembly_Hcp1"/>
</dbReference>
<evidence type="ECO:0000313" key="2">
    <source>
        <dbReference type="Proteomes" id="UP001179361"/>
    </source>
</evidence>
<dbReference type="Pfam" id="PF05638">
    <property type="entry name" value="T6SS_HCP"/>
    <property type="match status" value="1"/>
</dbReference>
<dbReference type="InterPro" id="IPR036624">
    <property type="entry name" value="Hcp1-lik_sf"/>
</dbReference>
<sequence length="169" mass="17759">MALDMFINMGETIKGESADATRSAKGDIDVLAWSWGMSQSGTTHMGGGGGAGKANFQDVSFTKYVDASTHAIMTALAKGTHIPKVQLLVRKAGEGQKDYMHIIMQEVLVTSLSTGGSGGEDRLTENVTLNFAKVTFGYKPQTEAGALEAVKPFAWDIAGNVAGTAEDVV</sequence>
<keyword evidence="2" id="KW-1185">Reference proteome</keyword>
<reference evidence="1" key="1">
    <citation type="submission" date="2021-11" db="EMBL/GenBank/DDBJ databases">
        <title>The complete genome of Massilia sp sp. G4R7.</title>
        <authorList>
            <person name="Liu L."/>
            <person name="Yue J."/>
            <person name="Yuan J."/>
            <person name="Yang F."/>
            <person name="Li L."/>
        </authorList>
    </citation>
    <scope>NUCLEOTIDE SEQUENCE</scope>
    <source>
        <strain evidence="1">G4R7</strain>
    </source>
</reference>
<dbReference type="InterPro" id="IPR008514">
    <property type="entry name" value="T6SS_Hcp"/>
</dbReference>
<evidence type="ECO:0000313" key="1">
    <source>
        <dbReference type="EMBL" id="MCD2517125.1"/>
    </source>
</evidence>
<dbReference type="Gene3D" id="2.30.110.20">
    <property type="entry name" value="Hcp1-like"/>
    <property type="match status" value="1"/>
</dbReference>
<dbReference type="RefSeq" id="WP_231058417.1">
    <property type="nucleotide sequence ID" value="NZ_JAJNOC010000003.1"/>
</dbReference>
<accession>A0ABS8Q5V7</accession>
<gene>
    <name evidence="1" type="ORF">LQ564_12495</name>
</gene>